<dbReference type="GO" id="GO:0016757">
    <property type="term" value="F:glycosyltransferase activity"/>
    <property type="evidence" value="ECO:0007669"/>
    <property type="project" value="UniProtKB-ARBA"/>
</dbReference>
<accession>A0A081RG08</accession>
<comment type="caution">
    <text evidence="2">The sequence shown here is derived from an EMBL/GenBank/DDBJ whole genome shotgun (WGS) entry which is preliminary data.</text>
</comment>
<dbReference type="eggNOG" id="COG0438">
    <property type="taxonomic scope" value="Bacteria"/>
</dbReference>
<dbReference type="AlphaFoldDB" id="A0A081RG08"/>
<dbReference type="InterPro" id="IPR028098">
    <property type="entry name" value="Glyco_trans_4-like_N"/>
</dbReference>
<dbReference type="Gene3D" id="3.40.50.2000">
    <property type="entry name" value="Glycogen Phosphorylase B"/>
    <property type="match status" value="2"/>
</dbReference>
<dbReference type="OrthoDB" id="9790710at2"/>
<evidence type="ECO:0000313" key="3">
    <source>
        <dbReference type="Proteomes" id="UP000028411"/>
    </source>
</evidence>
<dbReference type="Pfam" id="PF13579">
    <property type="entry name" value="Glyco_trans_4_4"/>
    <property type="match status" value="1"/>
</dbReference>
<dbReference type="CDD" id="cd03820">
    <property type="entry name" value="GT4_AmsD-like"/>
    <property type="match status" value="1"/>
</dbReference>
<dbReference type="SUPFAM" id="SSF53756">
    <property type="entry name" value="UDP-Glycosyltransferase/glycogen phosphorylase"/>
    <property type="match status" value="1"/>
</dbReference>
<dbReference type="EMBL" id="JFHR01000014">
    <property type="protein sequence ID" value="KEQ54131.1"/>
    <property type="molecule type" value="Genomic_DNA"/>
</dbReference>
<keyword evidence="2" id="KW-0808">Transferase</keyword>
<protein>
    <submittedName>
        <fullName evidence="2">Glycosyl transferase group 1</fullName>
    </submittedName>
</protein>
<organism evidence="2 3">
    <name type="scientific">Sphingobium chlorophenolicum</name>
    <dbReference type="NCBI Taxonomy" id="46429"/>
    <lineage>
        <taxon>Bacteria</taxon>
        <taxon>Pseudomonadati</taxon>
        <taxon>Pseudomonadota</taxon>
        <taxon>Alphaproteobacteria</taxon>
        <taxon>Sphingomonadales</taxon>
        <taxon>Sphingomonadaceae</taxon>
        <taxon>Sphingobium</taxon>
    </lineage>
</organism>
<proteinExistence type="predicted"/>
<dbReference type="Proteomes" id="UP000028411">
    <property type="component" value="Unassembled WGS sequence"/>
</dbReference>
<dbReference type="PANTHER" id="PTHR12526">
    <property type="entry name" value="GLYCOSYLTRANSFERASE"/>
    <property type="match status" value="1"/>
</dbReference>
<dbReference type="RefSeq" id="WP_037449785.1">
    <property type="nucleotide sequence ID" value="NZ_JFHR01000014.1"/>
</dbReference>
<dbReference type="PATRIC" id="fig|46429.4.peg.1593"/>
<dbReference type="Pfam" id="PF13692">
    <property type="entry name" value="Glyco_trans_1_4"/>
    <property type="match status" value="1"/>
</dbReference>
<name>A0A081RG08_SPHCR</name>
<feature type="domain" description="Glycosyltransferase subfamily 4-like N-terminal" evidence="1">
    <location>
        <begin position="21"/>
        <end position="172"/>
    </location>
</feature>
<reference evidence="2 3" key="1">
    <citation type="submission" date="2014-02" db="EMBL/GenBank/DDBJ databases">
        <title>Whole genome sequence of Sphingobium chlorophenolicum NBRC 16172.</title>
        <authorList>
            <person name="Gan H.M."/>
            <person name="Gan H.Y."/>
            <person name="Chew T.H."/>
            <person name="Savka M.A."/>
        </authorList>
    </citation>
    <scope>NUCLEOTIDE SEQUENCE [LARGE SCALE GENOMIC DNA]</scope>
    <source>
        <strain evidence="2 3">NBRC 16172</strain>
    </source>
</reference>
<evidence type="ECO:0000313" key="2">
    <source>
        <dbReference type="EMBL" id="KEQ54131.1"/>
    </source>
</evidence>
<gene>
    <name evidence="2" type="ORF">BV95_01625</name>
</gene>
<sequence length="378" mass="41171">MLVRASRPPKVAFVLPGLGAGGSEHIVSLLCNHFAAQGWAISLIVFEEPSVPSYYAYRPEVRIIRLGMKSRRRAAPAGMLAMLRRQRLLSRTLEEVRPELVVSFLTRTNILSLLAARPLGIPVIVSERNNPALQMVGPVWSRLRRMTYPRAAGLITMTQGAMDWFRATMDVKGWVIPNPVPPAALGGDRRVGGRTIGAVGRLVPQKGFDLLLDSFAQVAARIPDWTLTIWGEGPERKALEGQCARLGLTDRVSLPGVTEKPGEWIARTDIFILSSRFEGWGIVVGEAMGAGLPVISFDCQWGPAEMIEHGKSGLLVPNGDAAALGEAIVSLCADEARREALGAAARERMAQFGHDQVLAQWQSVVTSLLDRHRVRAGI</sequence>
<evidence type="ECO:0000259" key="1">
    <source>
        <dbReference type="Pfam" id="PF13579"/>
    </source>
</evidence>